<organism evidence="3 4">
    <name type="scientific">Winogradskyella marincola</name>
    <dbReference type="NCBI Taxonomy" id="3037795"/>
    <lineage>
        <taxon>Bacteria</taxon>
        <taxon>Pseudomonadati</taxon>
        <taxon>Bacteroidota</taxon>
        <taxon>Flavobacteriia</taxon>
        <taxon>Flavobacteriales</taxon>
        <taxon>Flavobacteriaceae</taxon>
        <taxon>Winogradskyella</taxon>
    </lineage>
</organism>
<evidence type="ECO:0000256" key="1">
    <source>
        <dbReference type="SAM" id="MobiDB-lite"/>
    </source>
</evidence>
<dbReference type="Gene3D" id="2.120.10.10">
    <property type="match status" value="1"/>
</dbReference>
<dbReference type="RefSeq" id="WP_278006237.1">
    <property type="nucleotide sequence ID" value="NZ_JARSBN010000007.1"/>
</dbReference>
<protein>
    <submittedName>
        <fullName evidence="3">Exo-alpha-sialidase</fullName>
        <ecNumber evidence="3">3.2.1.18</ecNumber>
    </submittedName>
</protein>
<dbReference type="PANTHER" id="PTHR43752:SF2">
    <property type="entry name" value="BNR_ASP-BOX REPEAT FAMILY PROTEIN"/>
    <property type="match status" value="1"/>
</dbReference>
<reference evidence="3 4" key="1">
    <citation type="submission" date="2023-03" db="EMBL/GenBank/DDBJ databases">
        <title>Strain YYF002 represents a novel species in the genus Winogradskyella isolated from seawater.</title>
        <authorList>
            <person name="Fu Z.-Y."/>
        </authorList>
    </citation>
    <scope>NUCLEOTIDE SEQUENCE [LARGE SCALE GENOMIC DNA]</scope>
    <source>
        <strain evidence="3 4">YYF002</strain>
    </source>
</reference>
<evidence type="ECO:0000313" key="3">
    <source>
        <dbReference type="EMBL" id="MDG4716797.1"/>
    </source>
</evidence>
<dbReference type="EC" id="3.2.1.18" evidence="3"/>
<name>A0ABT6G426_9FLAO</name>
<gene>
    <name evidence="3" type="ORF">P7122_12995</name>
</gene>
<evidence type="ECO:0000313" key="4">
    <source>
        <dbReference type="Proteomes" id="UP001529085"/>
    </source>
</evidence>
<dbReference type="Proteomes" id="UP001529085">
    <property type="component" value="Unassembled WGS sequence"/>
</dbReference>
<dbReference type="SUPFAM" id="SSF50939">
    <property type="entry name" value="Sialidases"/>
    <property type="match status" value="1"/>
</dbReference>
<dbReference type="PANTHER" id="PTHR43752">
    <property type="entry name" value="BNR/ASP-BOX REPEAT FAMILY PROTEIN"/>
    <property type="match status" value="1"/>
</dbReference>
<feature type="region of interest" description="Disordered" evidence="1">
    <location>
        <begin position="281"/>
        <end position="306"/>
    </location>
</feature>
<proteinExistence type="predicted"/>
<sequence>MKRTKSIQPLFVFAFFAMFLFQNCTRDKANAFPFSVNIDIFDTLQPKDLGLKLPKGIETHTIFKPTDSTDHFSNGAVMTAFKGELYCQWQSSSKDEDSDDTWVAYSKSTDGVHWSKPMVLAASLEEGYCTSGGWWTYKDSLIAFVNVWPSKVSPKGGFTHYKTSADGLSWSKEKPVLMADNTAMNAVFEQDPHQLANGRIINAAHFQPGLQVSPIYTDDPKGVRGWMRAHFRNNSEKNNVSQEIEPSSFRKKDNTLVMVFRDQFSSFQTLASISEDNGKSWTTPVETTMPDSRSKQSAGNLPDGSAYIINNPVQSKTRMPLAVTLSNDGNLFTNAYVLRKGGDAIQPLQYQGKYKRLGYHYPKSFIFNDNLYVSYTTNKEDVEYTKVPLSSLKTTNP</sequence>
<keyword evidence="3" id="KW-0378">Hydrolase</keyword>
<keyword evidence="3" id="KW-0326">Glycosidase</keyword>
<dbReference type="InterPro" id="IPR011040">
    <property type="entry name" value="Sialidase"/>
</dbReference>
<dbReference type="InterPro" id="IPR036278">
    <property type="entry name" value="Sialidase_sf"/>
</dbReference>
<feature type="domain" description="Sialidase" evidence="2">
    <location>
        <begin position="83"/>
        <end position="372"/>
    </location>
</feature>
<dbReference type="GO" id="GO:0004308">
    <property type="term" value="F:exo-alpha-sialidase activity"/>
    <property type="evidence" value="ECO:0007669"/>
    <property type="project" value="UniProtKB-EC"/>
</dbReference>
<keyword evidence="4" id="KW-1185">Reference proteome</keyword>
<accession>A0ABT6G426</accession>
<dbReference type="EMBL" id="JARSBN010000007">
    <property type="protein sequence ID" value="MDG4716797.1"/>
    <property type="molecule type" value="Genomic_DNA"/>
</dbReference>
<evidence type="ECO:0000259" key="2">
    <source>
        <dbReference type="Pfam" id="PF13088"/>
    </source>
</evidence>
<dbReference type="CDD" id="cd15482">
    <property type="entry name" value="Sialidase_non-viral"/>
    <property type="match status" value="1"/>
</dbReference>
<feature type="compositionally biased region" description="Polar residues" evidence="1">
    <location>
        <begin position="281"/>
        <end position="299"/>
    </location>
</feature>
<dbReference type="Pfam" id="PF13088">
    <property type="entry name" value="BNR_2"/>
    <property type="match status" value="1"/>
</dbReference>
<comment type="caution">
    <text evidence="3">The sequence shown here is derived from an EMBL/GenBank/DDBJ whole genome shotgun (WGS) entry which is preliminary data.</text>
</comment>